<name>A0A8J5JLL3_HOMAM</name>
<feature type="region of interest" description="Disordered" evidence="1">
    <location>
        <begin position="69"/>
        <end position="91"/>
    </location>
</feature>
<evidence type="ECO:0000256" key="1">
    <source>
        <dbReference type="SAM" id="MobiDB-lite"/>
    </source>
</evidence>
<reference evidence="2" key="1">
    <citation type="journal article" date="2021" name="Sci. Adv.">
        <title>The American lobster genome reveals insights on longevity, neural, and immune adaptations.</title>
        <authorList>
            <person name="Polinski J.M."/>
            <person name="Zimin A.V."/>
            <person name="Clark K.F."/>
            <person name="Kohn A.B."/>
            <person name="Sadowski N."/>
            <person name="Timp W."/>
            <person name="Ptitsyn A."/>
            <person name="Khanna P."/>
            <person name="Romanova D.Y."/>
            <person name="Williams P."/>
            <person name="Greenwood S.J."/>
            <person name="Moroz L.L."/>
            <person name="Walt D.R."/>
            <person name="Bodnar A.G."/>
        </authorList>
    </citation>
    <scope>NUCLEOTIDE SEQUENCE</scope>
    <source>
        <strain evidence="2">GMGI-L3</strain>
    </source>
</reference>
<dbReference type="EMBL" id="JAHLQT010031743">
    <property type="protein sequence ID" value="KAG7159915.1"/>
    <property type="molecule type" value="Genomic_DNA"/>
</dbReference>
<feature type="region of interest" description="Disordered" evidence="1">
    <location>
        <begin position="1"/>
        <end position="55"/>
    </location>
</feature>
<accession>A0A8J5JLL3</accession>
<dbReference type="PANTHER" id="PTHR20988:SF2">
    <property type="entry name" value="TRANSMEMBRANE PROTEIN 183A-RELATED"/>
    <property type="match status" value="1"/>
</dbReference>
<keyword evidence="2" id="KW-0812">Transmembrane</keyword>
<dbReference type="AlphaFoldDB" id="A0A8J5JLL3"/>
<comment type="caution">
    <text evidence="2">The sequence shown here is derived from an EMBL/GenBank/DDBJ whole genome shotgun (WGS) entry which is preliminary data.</text>
</comment>
<sequence length="339" mass="39143">MSSQSSAGRDMPKKKRNCKKKEKTRTSLTPCADITVNDFANSDTQQTFRPKKTSMKKVVDEVKSLETKEDEKAWDEKDDDELVSGGVETNNNNFVQRAGRKKKTSNEISDDGEGINYPLDFWFMISEYIRPEDVGRFTAICQATFYVTTTARFWFTVYRRHCKWVAGLPEELVHWNMNYTKGLRAAVIRSLFYMYTPFSTHIAAEKPLTADPTQLLRSQCPRQNRNYLRSRRNNNKQDSLVNFNPENGCYILEATSSAMCGEAMVIGEYLHHAGLGVTSNMCNHRLRLSFVPEHLLSSTSSGTSRKYQVPTTEIILEPVRDVRVYPWWHPQYWKCEHDS</sequence>
<proteinExistence type="predicted"/>
<feature type="compositionally biased region" description="Basic residues" evidence="1">
    <location>
        <begin position="12"/>
        <end position="23"/>
    </location>
</feature>
<evidence type="ECO:0000313" key="2">
    <source>
        <dbReference type="EMBL" id="KAG7159915.1"/>
    </source>
</evidence>
<dbReference type="PANTHER" id="PTHR20988">
    <property type="entry name" value="TRANSMEMBRANE PROTEIN 183A-RELATED"/>
    <property type="match status" value="1"/>
</dbReference>
<gene>
    <name evidence="2" type="primary">Tmem183-L</name>
    <name evidence="2" type="ORF">Hamer_G017349</name>
</gene>
<organism evidence="2 3">
    <name type="scientific">Homarus americanus</name>
    <name type="common">American lobster</name>
    <dbReference type="NCBI Taxonomy" id="6706"/>
    <lineage>
        <taxon>Eukaryota</taxon>
        <taxon>Metazoa</taxon>
        <taxon>Ecdysozoa</taxon>
        <taxon>Arthropoda</taxon>
        <taxon>Crustacea</taxon>
        <taxon>Multicrustacea</taxon>
        <taxon>Malacostraca</taxon>
        <taxon>Eumalacostraca</taxon>
        <taxon>Eucarida</taxon>
        <taxon>Decapoda</taxon>
        <taxon>Pleocyemata</taxon>
        <taxon>Astacidea</taxon>
        <taxon>Nephropoidea</taxon>
        <taxon>Nephropidae</taxon>
        <taxon>Homarus</taxon>
    </lineage>
</organism>
<dbReference type="Proteomes" id="UP000747542">
    <property type="component" value="Unassembled WGS sequence"/>
</dbReference>
<protein>
    <submittedName>
        <fullName evidence="2">Transmembrane protein 183-like</fullName>
    </submittedName>
</protein>
<evidence type="ECO:0000313" key="3">
    <source>
        <dbReference type="Proteomes" id="UP000747542"/>
    </source>
</evidence>
<feature type="compositionally biased region" description="Polar residues" evidence="1">
    <location>
        <begin position="38"/>
        <end position="48"/>
    </location>
</feature>
<dbReference type="InterPro" id="IPR026509">
    <property type="entry name" value="TMEM183"/>
</dbReference>
<keyword evidence="2" id="KW-0472">Membrane</keyword>
<keyword evidence="3" id="KW-1185">Reference proteome</keyword>
<dbReference type="GO" id="GO:0031647">
    <property type="term" value="P:regulation of protein stability"/>
    <property type="evidence" value="ECO:0007669"/>
    <property type="project" value="TreeGrafter"/>
</dbReference>
<dbReference type="GO" id="GO:0019005">
    <property type="term" value="C:SCF ubiquitin ligase complex"/>
    <property type="evidence" value="ECO:0007669"/>
    <property type="project" value="TreeGrafter"/>
</dbReference>